<dbReference type="Proteomes" id="UP000887576">
    <property type="component" value="Unplaced"/>
</dbReference>
<accession>A0AC34QAN3</accession>
<name>A0AC34QAN3_9BILA</name>
<proteinExistence type="predicted"/>
<dbReference type="WBParaSite" id="JU765_v2.g14295.t1">
    <property type="protein sequence ID" value="JU765_v2.g14295.t1"/>
    <property type="gene ID" value="JU765_v2.g14295"/>
</dbReference>
<evidence type="ECO:0000313" key="1">
    <source>
        <dbReference type="Proteomes" id="UP000887576"/>
    </source>
</evidence>
<reference evidence="2" key="1">
    <citation type="submission" date="2022-11" db="UniProtKB">
        <authorList>
            <consortium name="WormBaseParasite"/>
        </authorList>
    </citation>
    <scope>IDENTIFICATION</scope>
</reference>
<protein>
    <submittedName>
        <fullName evidence="2">Potassium channel domain-containing protein</fullName>
    </submittedName>
</protein>
<sequence length="386" mass="44698">MLRKTESQIGRDCSRCPSKKPIFASSKKRPFFFELHQVLKSGVVGSCSFFSNHVNRCQLFSDQKSTKMLTRIRRIVLIEDETARKIRRLLPLLLLAGLVAYLFFGTFVFWFLEHDEAERDYNHFYFHLATNRRRVAREISQKIFNDTKNLFVVIDLEQSNRVQTQLADSLKDYERQLQISRPVKDEWDLERSFGYSFGYSLSLLTTLGHSTRAPRTTSGELFALLYSLVGIPFFILTLVVVAHRIFSIFKKKTTLWKRHFYQFLAIVGVYLLFLFVFAYFIYATEIQKSFWSAIYTTMLSAMTIHTKNFAGISETDKVLTLLAVGISLFIGVTALFWLFLIYDTRETAKITAFTDTTPGVDAKVQVIVNETGDKQENHALIDAHRL</sequence>
<evidence type="ECO:0000313" key="2">
    <source>
        <dbReference type="WBParaSite" id="JU765_v2.g14295.t1"/>
    </source>
</evidence>
<organism evidence="1 2">
    <name type="scientific">Panagrolaimus sp. JU765</name>
    <dbReference type="NCBI Taxonomy" id="591449"/>
    <lineage>
        <taxon>Eukaryota</taxon>
        <taxon>Metazoa</taxon>
        <taxon>Ecdysozoa</taxon>
        <taxon>Nematoda</taxon>
        <taxon>Chromadorea</taxon>
        <taxon>Rhabditida</taxon>
        <taxon>Tylenchina</taxon>
        <taxon>Panagrolaimomorpha</taxon>
        <taxon>Panagrolaimoidea</taxon>
        <taxon>Panagrolaimidae</taxon>
        <taxon>Panagrolaimus</taxon>
    </lineage>
</organism>